<dbReference type="InterPro" id="IPR029063">
    <property type="entry name" value="SAM-dependent_MTases_sf"/>
</dbReference>
<dbReference type="Gene3D" id="3.40.50.150">
    <property type="entry name" value="Vaccinia Virus protein VP39"/>
    <property type="match status" value="2"/>
</dbReference>
<dbReference type="EMBL" id="JABEZZ010000008">
    <property type="protein sequence ID" value="MBA0591828.1"/>
    <property type="molecule type" value="Genomic_DNA"/>
</dbReference>
<gene>
    <name evidence="5" type="ORF">Gorai_008824</name>
</gene>
<dbReference type="GO" id="GO:0032259">
    <property type="term" value="P:methylation"/>
    <property type="evidence" value="ECO:0007669"/>
    <property type="project" value="UniProtKB-KW"/>
</dbReference>
<dbReference type="Proteomes" id="UP000593578">
    <property type="component" value="Unassembled WGS sequence"/>
</dbReference>
<dbReference type="InterPro" id="IPR001077">
    <property type="entry name" value="COMT_C"/>
</dbReference>
<reference evidence="5 6" key="1">
    <citation type="journal article" date="2019" name="Genome Biol. Evol.">
        <title>Insights into the evolution of the New World diploid cottons (Gossypium, subgenus Houzingenia) based on genome sequencing.</title>
        <authorList>
            <person name="Grover C.E."/>
            <person name="Arick M.A. 2nd"/>
            <person name="Thrash A."/>
            <person name="Conover J.L."/>
            <person name="Sanders W.S."/>
            <person name="Peterson D.G."/>
            <person name="Frelichowski J.E."/>
            <person name="Scheffler J.A."/>
            <person name="Scheffler B.E."/>
            <person name="Wendel J.F."/>
        </authorList>
    </citation>
    <scope>NUCLEOTIDE SEQUENCE [LARGE SCALE GENOMIC DNA]</scope>
    <source>
        <strain evidence="5">8</strain>
        <tissue evidence="5">Leaf</tissue>
    </source>
</reference>
<organism evidence="5 6">
    <name type="scientific">Gossypium raimondii</name>
    <name type="common">Peruvian cotton</name>
    <name type="synonym">Gossypium klotzschianum subsp. raimondii</name>
    <dbReference type="NCBI Taxonomy" id="29730"/>
    <lineage>
        <taxon>Eukaryota</taxon>
        <taxon>Viridiplantae</taxon>
        <taxon>Streptophyta</taxon>
        <taxon>Embryophyta</taxon>
        <taxon>Tracheophyta</taxon>
        <taxon>Spermatophyta</taxon>
        <taxon>Magnoliopsida</taxon>
        <taxon>eudicotyledons</taxon>
        <taxon>Gunneridae</taxon>
        <taxon>Pentapetalae</taxon>
        <taxon>rosids</taxon>
        <taxon>malvids</taxon>
        <taxon>Malvales</taxon>
        <taxon>Malvaceae</taxon>
        <taxon>Malvoideae</taxon>
        <taxon>Gossypium</taxon>
    </lineage>
</organism>
<evidence type="ECO:0000256" key="3">
    <source>
        <dbReference type="ARBA" id="ARBA00022691"/>
    </source>
</evidence>
<feature type="domain" description="O-methyltransferase C-terminal" evidence="4">
    <location>
        <begin position="3"/>
        <end position="48"/>
    </location>
</feature>
<dbReference type="GO" id="GO:0008171">
    <property type="term" value="F:O-methyltransferase activity"/>
    <property type="evidence" value="ECO:0007669"/>
    <property type="project" value="InterPro"/>
</dbReference>
<evidence type="ECO:0000256" key="2">
    <source>
        <dbReference type="ARBA" id="ARBA00022679"/>
    </source>
</evidence>
<keyword evidence="2" id="KW-0808">Transferase</keyword>
<dbReference type="InterPro" id="IPR016461">
    <property type="entry name" value="COMT-like"/>
</dbReference>
<dbReference type="AlphaFoldDB" id="A0A7J8PRJ6"/>
<dbReference type="Pfam" id="PF00891">
    <property type="entry name" value="Methyltransf_2"/>
    <property type="match status" value="1"/>
</dbReference>
<keyword evidence="1" id="KW-0489">Methyltransferase</keyword>
<dbReference type="PANTHER" id="PTHR11746">
    <property type="entry name" value="O-METHYLTRANSFERASE"/>
    <property type="match status" value="1"/>
</dbReference>
<evidence type="ECO:0000313" key="6">
    <source>
        <dbReference type="Proteomes" id="UP000593578"/>
    </source>
</evidence>
<evidence type="ECO:0000259" key="4">
    <source>
        <dbReference type="Pfam" id="PF00891"/>
    </source>
</evidence>
<dbReference type="SUPFAM" id="SSF53335">
    <property type="entry name" value="S-adenosyl-L-methionine-dependent methyltransferases"/>
    <property type="match status" value="1"/>
</dbReference>
<protein>
    <recommendedName>
        <fullName evidence="4">O-methyltransferase C-terminal domain-containing protein</fullName>
    </recommendedName>
</protein>
<keyword evidence="3" id="KW-0949">S-adenosyl-L-methionine</keyword>
<accession>A0A7J8PRJ6</accession>
<evidence type="ECO:0000313" key="5">
    <source>
        <dbReference type="EMBL" id="MBA0591828.1"/>
    </source>
</evidence>
<name>A0A7J8PRJ6_GOSRA</name>
<evidence type="ECO:0000256" key="1">
    <source>
        <dbReference type="ARBA" id="ARBA00022603"/>
    </source>
</evidence>
<sequence length="89" mass="10040">MLVKAFPWIHGIHFDLPYVVAVGAKVDGVENIEGDMFECVPKAGTAFLMTWKGKERTLKEWKYVIGEAGFTRFNVEPIHAIQSVIEAYP</sequence>
<proteinExistence type="predicted"/>
<comment type="caution">
    <text evidence="5">The sequence shown here is derived from an EMBL/GenBank/DDBJ whole genome shotgun (WGS) entry which is preliminary data.</text>
</comment>